<dbReference type="RefSeq" id="WP_090046220.1">
    <property type="nucleotide sequence ID" value="NZ_FNCC01000002.1"/>
</dbReference>
<dbReference type="InterPro" id="IPR043502">
    <property type="entry name" value="DNA/RNA_pol_sf"/>
</dbReference>
<keyword evidence="2" id="KW-0695">RNA-directed DNA polymerase</keyword>
<dbReference type="Proteomes" id="UP000199623">
    <property type="component" value="Unassembled WGS sequence"/>
</dbReference>
<evidence type="ECO:0000313" key="2">
    <source>
        <dbReference type="EMBL" id="SDF60909.1"/>
    </source>
</evidence>
<organism evidence="2 3">
    <name type="scientific">Lentzea fradiae</name>
    <dbReference type="NCBI Taxonomy" id="200378"/>
    <lineage>
        <taxon>Bacteria</taxon>
        <taxon>Bacillati</taxon>
        <taxon>Actinomycetota</taxon>
        <taxon>Actinomycetes</taxon>
        <taxon>Pseudonocardiales</taxon>
        <taxon>Pseudonocardiaceae</taxon>
        <taxon>Lentzea</taxon>
    </lineage>
</organism>
<evidence type="ECO:0000313" key="3">
    <source>
        <dbReference type="Proteomes" id="UP000199623"/>
    </source>
</evidence>
<dbReference type="AlphaFoldDB" id="A0A1G7MID4"/>
<evidence type="ECO:0000259" key="1">
    <source>
        <dbReference type="PROSITE" id="PS50878"/>
    </source>
</evidence>
<sequence length="526" mass="58941">MRVSRSELAKLNLAEAVQNSLKYGIEHFPPLASDECLSDAISLVAEQLRARLERNYPLPVETIGYPRKLFGIRPVAVSSLGTRALYKALAGKMIPYLPDPSRSDGAWPAHKEFGLKSKASHVVEFDIASCYEYVDHNLLLEELVVRTGDAGTPQLMASFLTELQGRQLGLPQLWYESDILADTYLDILARGLSRNMFAVSRFADDFRVLASSFEEASAVIEQASELARRIGLVLSTEKTKIYTRKTLAARHETDDDILSRYFADAEEAMAQAREFMMSGYDSDEDDDEEEIELDFAVYHMILQDWFKAADPVEGDPFLLERLQGLIPRILAVLRHAEEAVTPGQLAAIASDNQARVEAVVKYIAARMELERERVNHVSSNPFADVIDISAFSAPRVSENYWFTIKSIALNKRQNPWVKLWAIYAARIHASEPFDGDELEVMKWLDEQIDDRHELVRAEAAWALVNEGRTSASATKIVELYQRATDMTRPLLAAALSKVKSCPAGALKAVQSDGPLMKEAVEWAKKN</sequence>
<gene>
    <name evidence="2" type="ORF">SAMN05216553_102299</name>
</gene>
<protein>
    <submittedName>
        <fullName evidence="2">Reverse transcriptase (RNA-dependent DNA polymerase)</fullName>
    </submittedName>
</protein>
<keyword evidence="2" id="KW-0548">Nucleotidyltransferase</keyword>
<dbReference type="PROSITE" id="PS50878">
    <property type="entry name" value="RT_POL"/>
    <property type="match status" value="1"/>
</dbReference>
<reference evidence="3" key="1">
    <citation type="submission" date="2016-10" db="EMBL/GenBank/DDBJ databases">
        <authorList>
            <person name="Varghese N."/>
            <person name="Submissions S."/>
        </authorList>
    </citation>
    <scope>NUCLEOTIDE SEQUENCE [LARGE SCALE GENOMIC DNA]</scope>
    <source>
        <strain evidence="3">CGMCC 4.3506</strain>
    </source>
</reference>
<keyword evidence="2" id="KW-0808">Transferase</keyword>
<dbReference type="EMBL" id="FNCC01000002">
    <property type="protein sequence ID" value="SDF60909.1"/>
    <property type="molecule type" value="Genomic_DNA"/>
</dbReference>
<accession>A0A1G7MID4</accession>
<name>A0A1G7MID4_9PSEU</name>
<proteinExistence type="predicted"/>
<dbReference type="SUPFAM" id="SSF56672">
    <property type="entry name" value="DNA/RNA polymerases"/>
    <property type="match status" value="1"/>
</dbReference>
<feature type="domain" description="Reverse transcriptase" evidence="1">
    <location>
        <begin position="1"/>
        <end position="262"/>
    </location>
</feature>
<dbReference type="GO" id="GO:0003964">
    <property type="term" value="F:RNA-directed DNA polymerase activity"/>
    <property type="evidence" value="ECO:0007669"/>
    <property type="project" value="UniProtKB-KW"/>
</dbReference>
<dbReference type="OrthoDB" id="4578876at2"/>
<keyword evidence="3" id="KW-1185">Reference proteome</keyword>
<dbReference type="Pfam" id="PF00078">
    <property type="entry name" value="RVT_1"/>
    <property type="match status" value="1"/>
</dbReference>
<dbReference type="InterPro" id="IPR000477">
    <property type="entry name" value="RT_dom"/>
</dbReference>